<comment type="function">
    <text evidence="1">Destroys radicals which are normally produced within the cells and which are toxic to biological systems.</text>
</comment>
<keyword evidence="7" id="KW-0479">Metal-binding</keyword>
<reference evidence="17" key="1">
    <citation type="journal article" date="2021" name="Mol. Plant Microbe Interact.">
        <title>Complete Genome Sequence of the Plant-Pathogenic Fungus Colletotrichum lupini.</title>
        <authorList>
            <person name="Baroncelli R."/>
            <person name="Pensec F."/>
            <person name="Da Lio D."/>
            <person name="Boufleur T."/>
            <person name="Vicente I."/>
            <person name="Sarrocco S."/>
            <person name="Picot A."/>
            <person name="Baraldi E."/>
            <person name="Sukno S."/>
            <person name="Thon M."/>
            <person name="Le Floch G."/>
        </authorList>
    </citation>
    <scope>NUCLEOTIDE SEQUENCE</scope>
    <source>
        <strain evidence="17">IMI 504893</strain>
    </source>
</reference>
<evidence type="ECO:0000256" key="5">
    <source>
        <dbReference type="ARBA" id="ARBA00022559"/>
    </source>
</evidence>
<dbReference type="InterPro" id="IPR002016">
    <property type="entry name" value="Haem_peroxidase"/>
</dbReference>
<keyword evidence="5 14" id="KW-0575">Peroxidase</keyword>
<dbReference type="PROSITE" id="PS00435">
    <property type="entry name" value="PEROXIDASE_1"/>
    <property type="match status" value="1"/>
</dbReference>
<keyword evidence="8" id="KW-0809">Transit peptide</keyword>
<evidence type="ECO:0000256" key="13">
    <source>
        <dbReference type="ARBA" id="ARBA00049265"/>
    </source>
</evidence>
<accession>A0A9Q8SN88</accession>
<dbReference type="GeneID" id="73340006"/>
<dbReference type="Pfam" id="PF00141">
    <property type="entry name" value="peroxidase"/>
    <property type="match status" value="1"/>
</dbReference>
<comment type="catalytic activity">
    <reaction evidence="13">
        <text>2 Fe(II)-[cytochrome c] + H2O2 + 2 H(+) = 2 Fe(III)-[cytochrome c] + 2 H2O</text>
        <dbReference type="Rhea" id="RHEA:16581"/>
        <dbReference type="Rhea" id="RHEA-COMP:10350"/>
        <dbReference type="Rhea" id="RHEA-COMP:14399"/>
        <dbReference type="ChEBI" id="CHEBI:15377"/>
        <dbReference type="ChEBI" id="CHEBI:15378"/>
        <dbReference type="ChEBI" id="CHEBI:16240"/>
        <dbReference type="ChEBI" id="CHEBI:29033"/>
        <dbReference type="ChEBI" id="CHEBI:29034"/>
        <dbReference type="EC" id="1.11.1.5"/>
    </reaction>
</comment>
<evidence type="ECO:0000256" key="12">
    <source>
        <dbReference type="ARBA" id="ARBA00038574"/>
    </source>
</evidence>
<dbReference type="InterPro" id="IPR044831">
    <property type="entry name" value="Ccp1-like"/>
</dbReference>
<dbReference type="GO" id="GO:0046872">
    <property type="term" value="F:metal ion binding"/>
    <property type="evidence" value="ECO:0007669"/>
    <property type="project" value="UniProtKB-UniRule"/>
</dbReference>
<dbReference type="Gene3D" id="1.10.520.10">
    <property type="match status" value="1"/>
</dbReference>
<evidence type="ECO:0000256" key="14">
    <source>
        <dbReference type="RuleBase" id="RU363051"/>
    </source>
</evidence>
<dbReference type="PRINTS" id="PR00458">
    <property type="entry name" value="PEROXIDASE"/>
</dbReference>
<evidence type="ECO:0000313" key="17">
    <source>
        <dbReference type="EMBL" id="UQC80509.1"/>
    </source>
</evidence>
<feature type="domain" description="Plant heme peroxidase family profile" evidence="16">
    <location>
        <begin position="353"/>
        <end position="535"/>
    </location>
</feature>
<comment type="subcellular location">
    <subcellularLocation>
        <location evidence="3">Mitochondrion intermembrane space</location>
    </subcellularLocation>
    <subcellularLocation>
        <location evidence="2">Mitochondrion matrix</location>
    </subcellularLocation>
</comment>
<evidence type="ECO:0000256" key="4">
    <source>
        <dbReference type="ARBA" id="ARBA00005997"/>
    </source>
</evidence>
<evidence type="ECO:0000256" key="11">
    <source>
        <dbReference type="ARBA" id="ARBA00023128"/>
    </source>
</evidence>
<keyword evidence="9 14" id="KW-0560">Oxidoreductase</keyword>
<organism evidence="17 18">
    <name type="scientific">Colletotrichum lupini</name>
    <dbReference type="NCBI Taxonomy" id="145971"/>
    <lineage>
        <taxon>Eukaryota</taxon>
        <taxon>Fungi</taxon>
        <taxon>Dikarya</taxon>
        <taxon>Ascomycota</taxon>
        <taxon>Pezizomycotina</taxon>
        <taxon>Sordariomycetes</taxon>
        <taxon>Hypocreomycetidae</taxon>
        <taxon>Glomerellales</taxon>
        <taxon>Glomerellaceae</taxon>
        <taxon>Colletotrichum</taxon>
        <taxon>Colletotrichum acutatum species complex</taxon>
    </lineage>
</organism>
<dbReference type="PRINTS" id="PR00459">
    <property type="entry name" value="ASPEROXIDASE"/>
</dbReference>
<dbReference type="Gene3D" id="1.10.420.10">
    <property type="entry name" value="Peroxidase, domain 2"/>
    <property type="match status" value="1"/>
</dbReference>
<evidence type="ECO:0000259" key="16">
    <source>
        <dbReference type="PROSITE" id="PS50873"/>
    </source>
</evidence>
<evidence type="ECO:0000256" key="7">
    <source>
        <dbReference type="ARBA" id="ARBA00022723"/>
    </source>
</evidence>
<dbReference type="GO" id="GO:0020037">
    <property type="term" value="F:heme binding"/>
    <property type="evidence" value="ECO:0007669"/>
    <property type="project" value="UniProtKB-UniRule"/>
</dbReference>
<evidence type="ECO:0000256" key="2">
    <source>
        <dbReference type="ARBA" id="ARBA00004305"/>
    </source>
</evidence>
<dbReference type="InterPro" id="IPR019793">
    <property type="entry name" value="Peroxidases_heam-ligand_BS"/>
</dbReference>
<dbReference type="KEGG" id="clup:CLUP02_05992"/>
<sequence length="544" mass="60166">MARRSHRPSTSIDPCKQTPDASPWKKKMDTRNTPVDAGAPASDHSECQRQAGAGAGYIGISQTPPGQRTFEIYIQRAAPPVSPSTSFPPPPSKASFPSSIYFNRVVDSIWNSITTSSKLPPRLVLFRLPSELSYTVPFAVELLPCCLISNRDYPICLCLSADTHRRLPQETTPNLTFELAQMAASTRQFARAALRTSTRTSFAAAAPRQAFRQQGRRLYSSEPASKSGSSTWIWLSGLAVAGAGGAYLFTKEGGVSAGSVPKVVNPTKADYEKVYKVIADRLEEKDDYDDGSYGPVLVRLAWHASGTFDKETGTGGSNGATMRFAPESDHGANAGLKAARDFLQPVKEQFPWITYSDLWILGGVAAIQEMQGPIIPYRPGRKDGEAAACTPDGRLPDASQREKHLRDIFYRMGFNDQEIVALSGAHALGRCHVDRSGFDGPWTFSPTVLTNDYYKLLLNEKWQWKKWNGPAQYEDKGTKSLMMLPADYALIQDKAFKKQVEVYAKDNEAFFKDFSNVIVKLFELGVPFAQGAEERWTFKPTWQD</sequence>
<dbReference type="SUPFAM" id="SSF48113">
    <property type="entry name" value="Heme-dependent peroxidases"/>
    <property type="match status" value="1"/>
</dbReference>
<evidence type="ECO:0000313" key="18">
    <source>
        <dbReference type="Proteomes" id="UP000830671"/>
    </source>
</evidence>
<dbReference type="InterPro" id="IPR019794">
    <property type="entry name" value="Peroxidases_AS"/>
</dbReference>
<dbReference type="GO" id="GO:0042744">
    <property type="term" value="P:hydrogen peroxide catabolic process"/>
    <property type="evidence" value="ECO:0007669"/>
    <property type="project" value="TreeGrafter"/>
</dbReference>
<dbReference type="EC" id="1.11.1.-" evidence="14"/>
<keyword evidence="6" id="KW-0349">Heme</keyword>
<dbReference type="PROSITE" id="PS50873">
    <property type="entry name" value="PEROXIDASE_4"/>
    <property type="match status" value="1"/>
</dbReference>
<dbReference type="EMBL" id="CP019475">
    <property type="protein sequence ID" value="UQC80509.1"/>
    <property type="molecule type" value="Genomic_DNA"/>
</dbReference>
<dbReference type="GO" id="GO:0000302">
    <property type="term" value="P:response to reactive oxygen species"/>
    <property type="evidence" value="ECO:0007669"/>
    <property type="project" value="TreeGrafter"/>
</dbReference>
<dbReference type="Proteomes" id="UP000830671">
    <property type="component" value="Chromosome 3"/>
</dbReference>
<evidence type="ECO:0000256" key="1">
    <source>
        <dbReference type="ARBA" id="ARBA00003917"/>
    </source>
</evidence>
<dbReference type="GO" id="GO:0034599">
    <property type="term" value="P:cellular response to oxidative stress"/>
    <property type="evidence" value="ECO:0007669"/>
    <property type="project" value="InterPro"/>
</dbReference>
<evidence type="ECO:0000256" key="3">
    <source>
        <dbReference type="ARBA" id="ARBA00004569"/>
    </source>
</evidence>
<dbReference type="PROSITE" id="PS00436">
    <property type="entry name" value="PEROXIDASE_2"/>
    <property type="match status" value="1"/>
</dbReference>
<evidence type="ECO:0000256" key="9">
    <source>
        <dbReference type="ARBA" id="ARBA00023002"/>
    </source>
</evidence>
<keyword evidence="10" id="KW-0408">Iron</keyword>
<evidence type="ECO:0000256" key="8">
    <source>
        <dbReference type="ARBA" id="ARBA00022946"/>
    </source>
</evidence>
<dbReference type="InterPro" id="IPR002207">
    <property type="entry name" value="Peroxidase_I"/>
</dbReference>
<dbReference type="FunFam" id="1.10.520.10:FF:000005">
    <property type="entry name" value="Cytochrome c peroxidase"/>
    <property type="match status" value="1"/>
</dbReference>
<dbReference type="RefSeq" id="XP_049142139.1">
    <property type="nucleotide sequence ID" value="XM_049284996.1"/>
</dbReference>
<dbReference type="CDD" id="cd00691">
    <property type="entry name" value="ascorbate_peroxidase"/>
    <property type="match status" value="1"/>
</dbReference>
<name>A0A9Q8SN88_9PEZI</name>
<dbReference type="PANTHER" id="PTHR31356:SF58">
    <property type="entry name" value="CYTOCHROME C PEROXIDASE, MITOCHONDRIAL"/>
    <property type="match status" value="1"/>
</dbReference>
<protein>
    <recommendedName>
        <fullName evidence="14">Peroxidase</fullName>
        <ecNumber evidence="14">1.11.1.-</ecNumber>
    </recommendedName>
</protein>
<dbReference type="PANTHER" id="PTHR31356">
    <property type="entry name" value="THYLAKOID LUMENAL 29 KDA PROTEIN, CHLOROPLASTIC-RELATED"/>
    <property type="match status" value="1"/>
</dbReference>
<dbReference type="GO" id="GO:0005758">
    <property type="term" value="C:mitochondrial intermembrane space"/>
    <property type="evidence" value="ECO:0007669"/>
    <property type="project" value="UniProtKB-SubCell"/>
</dbReference>
<comment type="similarity">
    <text evidence="4">Belongs to the peroxidase family. Cytochrome c peroxidase subfamily.</text>
</comment>
<dbReference type="AlphaFoldDB" id="A0A9Q8SN88"/>
<dbReference type="FunFam" id="1.10.420.10:FF:000009">
    <property type="entry name" value="Ascorbate peroxidase"/>
    <property type="match status" value="1"/>
</dbReference>
<gene>
    <name evidence="17" type="ORF">CLUP02_05992</name>
</gene>
<evidence type="ECO:0000256" key="10">
    <source>
        <dbReference type="ARBA" id="ARBA00023004"/>
    </source>
</evidence>
<comment type="subunit">
    <text evidence="12">Forms a one-to-one complex with cytochrome c.</text>
</comment>
<dbReference type="InterPro" id="IPR010255">
    <property type="entry name" value="Haem_peroxidase_sf"/>
</dbReference>
<evidence type="ECO:0000256" key="6">
    <source>
        <dbReference type="ARBA" id="ARBA00022617"/>
    </source>
</evidence>
<keyword evidence="18" id="KW-1185">Reference proteome</keyword>
<dbReference type="GO" id="GO:0004130">
    <property type="term" value="F:cytochrome-c peroxidase activity"/>
    <property type="evidence" value="ECO:0007669"/>
    <property type="project" value="UniProtKB-EC"/>
</dbReference>
<dbReference type="GO" id="GO:0005759">
    <property type="term" value="C:mitochondrial matrix"/>
    <property type="evidence" value="ECO:0007669"/>
    <property type="project" value="UniProtKB-SubCell"/>
</dbReference>
<keyword evidence="11" id="KW-0496">Mitochondrion</keyword>
<proteinExistence type="inferred from homology"/>
<feature type="region of interest" description="Disordered" evidence="15">
    <location>
        <begin position="1"/>
        <end position="47"/>
    </location>
</feature>
<evidence type="ECO:0000256" key="15">
    <source>
        <dbReference type="SAM" id="MobiDB-lite"/>
    </source>
</evidence>